<dbReference type="PANTHER" id="PTHR36681:SF3">
    <property type="entry name" value="NUCLEAR GTPASE, GERMINAL CENTER-ASSOCIATED, TANDEM DUPLICATE 3"/>
    <property type="match status" value="1"/>
</dbReference>
<evidence type="ECO:0008006" key="4">
    <source>
        <dbReference type="Google" id="ProtNLM"/>
    </source>
</evidence>
<name>A0A6A6A911_9PLEO</name>
<dbReference type="Proteomes" id="UP000799771">
    <property type="component" value="Unassembled WGS sequence"/>
</dbReference>
<dbReference type="PANTHER" id="PTHR36681">
    <property type="entry name" value="NUCLEAR GTPASE, GERMINAL CENTER-ASSOCIATED, TANDEM DUPLICATE 3"/>
    <property type="match status" value="1"/>
</dbReference>
<organism evidence="2 3">
    <name type="scientific">Dothidotthia symphoricarpi CBS 119687</name>
    <dbReference type="NCBI Taxonomy" id="1392245"/>
    <lineage>
        <taxon>Eukaryota</taxon>
        <taxon>Fungi</taxon>
        <taxon>Dikarya</taxon>
        <taxon>Ascomycota</taxon>
        <taxon>Pezizomycotina</taxon>
        <taxon>Dothideomycetes</taxon>
        <taxon>Pleosporomycetidae</taxon>
        <taxon>Pleosporales</taxon>
        <taxon>Dothidotthiaceae</taxon>
        <taxon>Dothidotthia</taxon>
    </lineage>
</organism>
<sequence>MTDSSSTPLNLGDKPLYAEWKASHVPTSSRKRKRQWIYQPSAQEFYPALPWYALHHEEINLRIAKMCDELVMPLRYLSTDDPAIVGLCSAADAAKKIPDLTQVKLAVPGEQGIGKSSLLNAILHRKLLDTSGSSTACTSFATIIVYKPGAQDDAQSSDIIIEVFNENEIIGRIREQIELWANVHPGTVIKNQDVNDEDEDSSSDEEEDTVRIGLKDGKNQKKVSASLRRGASTAKEFFCVIFNTSNDKNAQSKLDELLHDTDIRTGNFFQLCVEKTKERLEQVDKQIGLQNEVSKHSNISDRDLVKTRNIAKELWPFIKVVTISTGHVLLRNGLCFIDLPGYGDSSQLRDTVINDYRWKADFEMVVTPISRIRSSLVHERYLARSIHIKGAEKTILVMNKSDLLLCNEDEMRMQIDSINEAPFPALSRCLADADAIEEDIDEDFEDPELKNYVEEVLRDASAAYVKRETEIVKDQMDEKGVKILTASAFSYEPWNNPRRRQDPRLDPEASGIPAIRRLLFSLPAESNLLIYRNLVFVVLPALRDQAGRVLEKHIEDKSYADMRKALKEQIPILKRDLERFVATQLRDCIVQPWTWVEKEDIDGGIQNLARQEWVSPVIYYGGFTKILRENGIPINGKYLGRNLNQDLLRPLEKYINQWHKTMLARAEQLGEGLDKLVGRLGKEVKSCIDKSSAAPALKQRAMEALTNMSERIDVAYRHLLEALNTSLRNTHLRFTTEIDIHCPIAREMKQVYEAALRVRAGKGVYDRLREAILGWIVTPVSRKPGVLEVDISLAKMIGEKIMVQQTEVWKTDCDTFITDAITHLNEFLRITEELLMNSAYETAEHKKMREELRGRLAVFSRRLEEIQVQFTGTDPQPPNKRLKFEHAGN</sequence>
<dbReference type="InterPro" id="IPR027417">
    <property type="entry name" value="P-loop_NTPase"/>
</dbReference>
<gene>
    <name evidence="2" type="ORF">P153DRAFT_358456</name>
</gene>
<feature type="compositionally biased region" description="Acidic residues" evidence="1">
    <location>
        <begin position="194"/>
        <end position="208"/>
    </location>
</feature>
<dbReference type="OrthoDB" id="3598281at2759"/>
<feature type="region of interest" description="Disordered" evidence="1">
    <location>
        <begin position="191"/>
        <end position="215"/>
    </location>
</feature>
<evidence type="ECO:0000313" key="2">
    <source>
        <dbReference type="EMBL" id="KAF2127584.1"/>
    </source>
</evidence>
<dbReference type="AlphaFoldDB" id="A0A6A6A911"/>
<dbReference type="GeneID" id="54407235"/>
<protein>
    <recommendedName>
        <fullName evidence="4">P-loop containing nucleoside triphosphate hydrolase protein</fullName>
    </recommendedName>
</protein>
<dbReference type="SUPFAM" id="SSF52540">
    <property type="entry name" value="P-loop containing nucleoside triphosphate hydrolases"/>
    <property type="match status" value="1"/>
</dbReference>
<reference evidence="2" key="1">
    <citation type="journal article" date="2020" name="Stud. Mycol.">
        <title>101 Dothideomycetes genomes: a test case for predicting lifestyles and emergence of pathogens.</title>
        <authorList>
            <person name="Haridas S."/>
            <person name="Albert R."/>
            <person name="Binder M."/>
            <person name="Bloem J."/>
            <person name="Labutti K."/>
            <person name="Salamov A."/>
            <person name="Andreopoulos B."/>
            <person name="Baker S."/>
            <person name="Barry K."/>
            <person name="Bills G."/>
            <person name="Bluhm B."/>
            <person name="Cannon C."/>
            <person name="Castanera R."/>
            <person name="Culley D."/>
            <person name="Daum C."/>
            <person name="Ezra D."/>
            <person name="Gonzalez J."/>
            <person name="Henrissat B."/>
            <person name="Kuo A."/>
            <person name="Liang C."/>
            <person name="Lipzen A."/>
            <person name="Lutzoni F."/>
            <person name="Magnuson J."/>
            <person name="Mondo S."/>
            <person name="Nolan M."/>
            <person name="Ohm R."/>
            <person name="Pangilinan J."/>
            <person name="Park H.-J."/>
            <person name="Ramirez L."/>
            <person name="Alfaro M."/>
            <person name="Sun H."/>
            <person name="Tritt A."/>
            <person name="Yoshinaga Y."/>
            <person name="Zwiers L.-H."/>
            <person name="Turgeon B."/>
            <person name="Goodwin S."/>
            <person name="Spatafora J."/>
            <person name="Crous P."/>
            <person name="Grigoriev I."/>
        </authorList>
    </citation>
    <scope>NUCLEOTIDE SEQUENCE</scope>
    <source>
        <strain evidence="2">CBS 119687</strain>
    </source>
</reference>
<proteinExistence type="predicted"/>
<dbReference type="Gene3D" id="3.40.50.300">
    <property type="entry name" value="P-loop containing nucleotide triphosphate hydrolases"/>
    <property type="match status" value="2"/>
</dbReference>
<accession>A0A6A6A911</accession>
<evidence type="ECO:0000313" key="3">
    <source>
        <dbReference type="Proteomes" id="UP000799771"/>
    </source>
</evidence>
<evidence type="ECO:0000256" key="1">
    <source>
        <dbReference type="SAM" id="MobiDB-lite"/>
    </source>
</evidence>
<keyword evidence="3" id="KW-1185">Reference proteome</keyword>
<dbReference type="RefSeq" id="XP_033521973.1">
    <property type="nucleotide sequence ID" value="XM_033666803.1"/>
</dbReference>
<dbReference type="EMBL" id="ML977510">
    <property type="protein sequence ID" value="KAF2127584.1"/>
    <property type="molecule type" value="Genomic_DNA"/>
</dbReference>